<accession>A0A9R1XA95</accession>
<evidence type="ECO:0000313" key="2">
    <source>
        <dbReference type="Proteomes" id="UP000235145"/>
    </source>
</evidence>
<proteinExistence type="predicted"/>
<gene>
    <name evidence="1" type="ORF">LSAT_V11C500243460</name>
</gene>
<keyword evidence="2" id="KW-1185">Reference proteome</keyword>
<sequence>MEKEDNEWTKKQQSHFDIDHPTMKSLIDAEMDLRSSNIKYEHALMLRSYLEIENSEIRAEIMASKLSAYQSVTSNRAEIRGHPWVQSNDVAPDKPLDSVVISRLKQFSSMNKMMVFDYNGV</sequence>
<reference evidence="1 2" key="1">
    <citation type="journal article" date="2017" name="Nat. Commun.">
        <title>Genome assembly with in vitro proximity ligation data and whole-genome triplication in lettuce.</title>
        <authorList>
            <person name="Reyes-Chin-Wo S."/>
            <person name="Wang Z."/>
            <person name="Yang X."/>
            <person name="Kozik A."/>
            <person name="Arikit S."/>
            <person name="Song C."/>
            <person name="Xia L."/>
            <person name="Froenicke L."/>
            <person name="Lavelle D.O."/>
            <person name="Truco M.J."/>
            <person name="Xia R."/>
            <person name="Zhu S."/>
            <person name="Xu C."/>
            <person name="Xu H."/>
            <person name="Xu X."/>
            <person name="Cox K."/>
            <person name="Korf I."/>
            <person name="Meyers B.C."/>
            <person name="Michelmore R.W."/>
        </authorList>
    </citation>
    <scope>NUCLEOTIDE SEQUENCE [LARGE SCALE GENOMIC DNA]</scope>
    <source>
        <strain evidence="2">cv. Salinas</strain>
        <tissue evidence="1">Seedlings</tissue>
    </source>
</reference>
<evidence type="ECO:0000313" key="1">
    <source>
        <dbReference type="EMBL" id="KAJ0204849.1"/>
    </source>
</evidence>
<comment type="caution">
    <text evidence="1">The sequence shown here is derived from an EMBL/GenBank/DDBJ whole genome shotgun (WGS) entry which is preliminary data.</text>
</comment>
<organism evidence="1 2">
    <name type="scientific">Lactuca sativa</name>
    <name type="common">Garden lettuce</name>
    <dbReference type="NCBI Taxonomy" id="4236"/>
    <lineage>
        <taxon>Eukaryota</taxon>
        <taxon>Viridiplantae</taxon>
        <taxon>Streptophyta</taxon>
        <taxon>Embryophyta</taxon>
        <taxon>Tracheophyta</taxon>
        <taxon>Spermatophyta</taxon>
        <taxon>Magnoliopsida</taxon>
        <taxon>eudicotyledons</taxon>
        <taxon>Gunneridae</taxon>
        <taxon>Pentapetalae</taxon>
        <taxon>asterids</taxon>
        <taxon>campanulids</taxon>
        <taxon>Asterales</taxon>
        <taxon>Asteraceae</taxon>
        <taxon>Cichorioideae</taxon>
        <taxon>Cichorieae</taxon>
        <taxon>Lactucinae</taxon>
        <taxon>Lactuca</taxon>
    </lineage>
</organism>
<dbReference type="AlphaFoldDB" id="A0A9R1XA95"/>
<name>A0A9R1XA95_LACSA</name>
<dbReference type="Proteomes" id="UP000235145">
    <property type="component" value="Unassembled WGS sequence"/>
</dbReference>
<dbReference type="EMBL" id="NBSK02000005">
    <property type="protein sequence ID" value="KAJ0204849.1"/>
    <property type="molecule type" value="Genomic_DNA"/>
</dbReference>
<protein>
    <submittedName>
        <fullName evidence="1">Uncharacterized protein</fullName>
    </submittedName>
</protein>